<proteinExistence type="predicted"/>
<evidence type="ECO:0000259" key="1">
    <source>
        <dbReference type="Pfam" id="PF17836"/>
    </source>
</evidence>
<dbReference type="Gene3D" id="3.40.50.20">
    <property type="match status" value="1"/>
</dbReference>
<evidence type="ECO:0000313" key="2">
    <source>
        <dbReference type="EMBL" id="PTK42413.1"/>
    </source>
</evidence>
<feature type="non-terminal residue" evidence="2">
    <location>
        <position position="21"/>
    </location>
</feature>
<accession>A0A2T4S544</accession>
<keyword evidence="2" id="KW-0808">Transferase</keyword>
<gene>
    <name evidence="2" type="ORF">BUZ61_17455</name>
</gene>
<feature type="domain" description="PglD N-terminal" evidence="1">
    <location>
        <begin position="4"/>
        <end position="21"/>
    </location>
</feature>
<comment type="caution">
    <text evidence="2">The sequence shown here is derived from an EMBL/GenBank/DDBJ whole genome shotgun (WGS) entry which is preliminary data.</text>
</comment>
<dbReference type="Proteomes" id="UP000240400">
    <property type="component" value="Unassembled WGS sequence"/>
</dbReference>
<sequence>MKSILIIGNGGHAKVVRDVIE</sequence>
<dbReference type="AlphaFoldDB" id="A0A2T4S544"/>
<dbReference type="InterPro" id="IPR041561">
    <property type="entry name" value="PglD_N"/>
</dbReference>
<organism evidence="2 3">
    <name type="scientific">Staphylococcus nepalensis</name>
    <dbReference type="NCBI Taxonomy" id="214473"/>
    <lineage>
        <taxon>Bacteria</taxon>
        <taxon>Bacillati</taxon>
        <taxon>Bacillota</taxon>
        <taxon>Bacilli</taxon>
        <taxon>Bacillales</taxon>
        <taxon>Staphylococcaceae</taxon>
        <taxon>Staphylococcus</taxon>
    </lineage>
</organism>
<reference evidence="2 3" key="1">
    <citation type="journal article" date="2016" name="Front. Microbiol.">
        <title>Comprehensive Phylogenetic Analysis of Bovine Non-aureus Staphylococci Species Based on Whole-Genome Sequencing.</title>
        <authorList>
            <person name="Naushad S."/>
            <person name="Barkema H.W."/>
            <person name="Luby C."/>
            <person name="Condas L.A."/>
            <person name="Nobrega D.B."/>
            <person name="Carson D.A."/>
            <person name="De Buck J."/>
        </authorList>
    </citation>
    <scope>NUCLEOTIDE SEQUENCE [LARGE SCALE GENOMIC DNA]</scope>
    <source>
        <strain evidence="2 3">SNUC 4337</strain>
    </source>
</reference>
<evidence type="ECO:0000313" key="3">
    <source>
        <dbReference type="Proteomes" id="UP000240400"/>
    </source>
</evidence>
<dbReference type="GO" id="GO:0016740">
    <property type="term" value="F:transferase activity"/>
    <property type="evidence" value="ECO:0007669"/>
    <property type="project" value="UniProtKB-KW"/>
</dbReference>
<dbReference type="Pfam" id="PF17836">
    <property type="entry name" value="PglD_N"/>
    <property type="match status" value="1"/>
</dbReference>
<dbReference type="EMBL" id="PZHR01000822">
    <property type="protein sequence ID" value="PTK42413.1"/>
    <property type="molecule type" value="Genomic_DNA"/>
</dbReference>
<protein>
    <submittedName>
        <fullName evidence="2">Acetyltransferase</fullName>
    </submittedName>
</protein>
<name>A0A2T4S544_9STAP</name>